<evidence type="ECO:0000256" key="2">
    <source>
        <dbReference type="ARBA" id="ARBA00022840"/>
    </source>
</evidence>
<proteinExistence type="predicted"/>
<evidence type="ECO:0000259" key="4">
    <source>
        <dbReference type="SMART" id="SM00382"/>
    </source>
</evidence>
<accession>A0A1L9BCJ6</accession>
<dbReference type="GO" id="GO:0005524">
    <property type="term" value="F:ATP binding"/>
    <property type="evidence" value="ECO:0007669"/>
    <property type="project" value="UniProtKB-KW"/>
</dbReference>
<dbReference type="EMBL" id="MPIN01000003">
    <property type="protein sequence ID" value="OJH39971.1"/>
    <property type="molecule type" value="Genomic_DNA"/>
</dbReference>
<dbReference type="InterPro" id="IPR011990">
    <property type="entry name" value="TPR-like_helical_dom_sf"/>
</dbReference>
<dbReference type="SUPFAM" id="SSF52540">
    <property type="entry name" value="P-loop containing nucleoside triphosphate hydrolases"/>
    <property type="match status" value="1"/>
</dbReference>
<evidence type="ECO:0000256" key="1">
    <source>
        <dbReference type="ARBA" id="ARBA00022741"/>
    </source>
</evidence>
<sequence length="412" mass="44894">MMRPRTELERLLASDPFDTALRAEYALQLLEAGEHGTALRQYELLRKQAPAQAAFALGVARCAWKAGDTEAARRAYAEARGLEGFTEDAELAQALGAARVQPGLRVVQGEAPGEPPVAEVVPLHASGTVRFADIVGMEELKRTIRLRIVEPFLKPGLFARFAKKTGGGLLLYGPPGCGKTLIARAIAGECKAAFISVGISDVLNMWIGESERNLAALFEKARGQRPAVLFFDELDALAYARSKASSEHTRALVNEFLNQLDGMAGNNERILVLAATNMPWDVDNAMKRPGRFDKQVFVPPPDAEARAEMFRQKLRGLPTETLDPLALAQVTAQASGADIDGIIEEAKERVLADIVERGVERPLTQTDLLEAARASQPSTLDWLRTAKNLVKYGGDGAYRDVEAYLKAHRLLV</sequence>
<feature type="domain" description="AAA+ ATPase" evidence="4">
    <location>
        <begin position="165"/>
        <end position="302"/>
    </location>
</feature>
<keyword evidence="1" id="KW-0547">Nucleotide-binding</keyword>
<evidence type="ECO:0000313" key="5">
    <source>
        <dbReference type="EMBL" id="OJH39971.1"/>
    </source>
</evidence>
<dbReference type="SMART" id="SM00382">
    <property type="entry name" value="AAA"/>
    <property type="match status" value="1"/>
</dbReference>
<keyword evidence="6" id="KW-1185">Reference proteome</keyword>
<evidence type="ECO:0000313" key="6">
    <source>
        <dbReference type="Proteomes" id="UP000182229"/>
    </source>
</evidence>
<dbReference type="GO" id="GO:0016887">
    <property type="term" value="F:ATP hydrolysis activity"/>
    <property type="evidence" value="ECO:0007669"/>
    <property type="project" value="InterPro"/>
</dbReference>
<reference evidence="5 6" key="2">
    <citation type="submission" date="2016-12" db="EMBL/GenBank/DDBJ databases">
        <title>Draft Genome Sequence of Cystobacter ferrugineus Strain Cbfe23.</title>
        <authorList>
            <person name="Akbar S."/>
            <person name="Dowd S.E."/>
            <person name="Stevens D.C."/>
        </authorList>
    </citation>
    <scope>NUCLEOTIDE SEQUENCE [LARGE SCALE GENOMIC DNA]</scope>
    <source>
        <strain evidence="5 6">Cbfe23</strain>
    </source>
</reference>
<dbReference type="InterPro" id="IPR027417">
    <property type="entry name" value="P-loop_NTPase"/>
</dbReference>
<dbReference type="FunFam" id="3.40.50.300:FF:001025">
    <property type="entry name" value="ATPase family, AAA domain-containing 2B"/>
    <property type="match status" value="1"/>
</dbReference>
<dbReference type="OrthoDB" id="9809379at2"/>
<dbReference type="Proteomes" id="UP000182229">
    <property type="component" value="Unassembled WGS sequence"/>
</dbReference>
<dbReference type="InterPro" id="IPR003959">
    <property type="entry name" value="ATPase_AAA_core"/>
</dbReference>
<dbReference type="PANTHER" id="PTHR23077:SF171">
    <property type="entry name" value="NUCLEAR VALOSIN-CONTAINING PROTEIN-LIKE"/>
    <property type="match status" value="1"/>
</dbReference>
<protein>
    <recommendedName>
        <fullName evidence="4">AAA+ ATPase domain-containing protein</fullName>
    </recommendedName>
</protein>
<evidence type="ECO:0000256" key="3">
    <source>
        <dbReference type="ARBA" id="ARBA00023054"/>
    </source>
</evidence>
<dbReference type="PANTHER" id="PTHR23077">
    <property type="entry name" value="AAA-FAMILY ATPASE"/>
    <property type="match status" value="1"/>
</dbReference>
<name>A0A1L9BCJ6_9BACT</name>
<dbReference type="Gene3D" id="1.25.40.10">
    <property type="entry name" value="Tetratricopeptide repeat domain"/>
    <property type="match status" value="1"/>
</dbReference>
<keyword evidence="3" id="KW-0175">Coiled coil</keyword>
<keyword evidence="2" id="KW-0067">ATP-binding</keyword>
<comment type="caution">
    <text evidence="5">The sequence shown here is derived from an EMBL/GenBank/DDBJ whole genome shotgun (WGS) entry which is preliminary data.</text>
</comment>
<dbReference type="RefSeq" id="WP_071898604.1">
    <property type="nucleotide sequence ID" value="NZ_MPIN01000003.1"/>
</dbReference>
<organism evidence="5 6">
    <name type="scientific">Cystobacter ferrugineus</name>
    <dbReference type="NCBI Taxonomy" id="83449"/>
    <lineage>
        <taxon>Bacteria</taxon>
        <taxon>Pseudomonadati</taxon>
        <taxon>Myxococcota</taxon>
        <taxon>Myxococcia</taxon>
        <taxon>Myxococcales</taxon>
        <taxon>Cystobacterineae</taxon>
        <taxon>Archangiaceae</taxon>
        <taxon>Cystobacter</taxon>
    </lineage>
</organism>
<dbReference type="Pfam" id="PF00004">
    <property type="entry name" value="AAA"/>
    <property type="match status" value="1"/>
</dbReference>
<dbReference type="InterPro" id="IPR003593">
    <property type="entry name" value="AAA+_ATPase"/>
</dbReference>
<dbReference type="AlphaFoldDB" id="A0A1L9BCJ6"/>
<dbReference type="Gene3D" id="3.40.50.300">
    <property type="entry name" value="P-loop containing nucleotide triphosphate hydrolases"/>
    <property type="match status" value="1"/>
</dbReference>
<reference evidence="6" key="1">
    <citation type="submission" date="2016-11" db="EMBL/GenBank/DDBJ databases">
        <authorList>
            <person name="Shukria A."/>
            <person name="Stevens D.C."/>
        </authorList>
    </citation>
    <scope>NUCLEOTIDE SEQUENCE [LARGE SCALE GENOMIC DNA]</scope>
    <source>
        <strain evidence="6">Cbfe23</strain>
    </source>
</reference>
<dbReference type="InterPro" id="IPR050168">
    <property type="entry name" value="AAA_ATPase_domain"/>
</dbReference>
<gene>
    <name evidence="5" type="ORF">BON30_12895</name>
</gene>
<dbReference type="SUPFAM" id="SSF48452">
    <property type="entry name" value="TPR-like"/>
    <property type="match status" value="1"/>
</dbReference>
<dbReference type="Gene3D" id="1.10.8.60">
    <property type="match status" value="1"/>
</dbReference>
<dbReference type="STRING" id="83449.BON30_12895"/>